<dbReference type="GO" id="GO:0035091">
    <property type="term" value="F:phosphatidylinositol binding"/>
    <property type="evidence" value="ECO:0007669"/>
    <property type="project" value="TreeGrafter"/>
</dbReference>
<accession>A0A8H3END0</accession>
<dbReference type="OrthoDB" id="2117459at2759"/>
<feature type="domain" description="PX" evidence="2">
    <location>
        <begin position="360"/>
        <end position="481"/>
    </location>
</feature>
<dbReference type="AlphaFoldDB" id="A0A8H3END0"/>
<dbReference type="EMBL" id="CAJPDQ010000005">
    <property type="protein sequence ID" value="CAF9910391.1"/>
    <property type="molecule type" value="Genomic_DNA"/>
</dbReference>
<evidence type="ECO:0008006" key="6">
    <source>
        <dbReference type="Google" id="ProtNLM"/>
    </source>
</evidence>
<feature type="compositionally biased region" description="Basic and acidic residues" evidence="1">
    <location>
        <begin position="583"/>
        <end position="597"/>
    </location>
</feature>
<comment type="caution">
    <text evidence="4">The sequence shown here is derived from an EMBL/GenBank/DDBJ whole genome shotgun (WGS) entry which is preliminary data.</text>
</comment>
<evidence type="ECO:0000256" key="1">
    <source>
        <dbReference type="SAM" id="MobiDB-lite"/>
    </source>
</evidence>
<name>A0A8H3END0_9LECA</name>
<dbReference type="Pfam" id="PF12828">
    <property type="entry name" value="PXB"/>
    <property type="match status" value="1"/>
</dbReference>
<gene>
    <name evidence="4" type="ORF">GOMPHAMPRED_007075</name>
</gene>
<dbReference type="InterPro" id="IPR024554">
    <property type="entry name" value="LEC1-like_C"/>
</dbReference>
<dbReference type="Proteomes" id="UP000664169">
    <property type="component" value="Unassembled WGS sequence"/>
</dbReference>
<evidence type="ECO:0000313" key="5">
    <source>
        <dbReference type="Proteomes" id="UP000664169"/>
    </source>
</evidence>
<organism evidence="4 5">
    <name type="scientific">Gomphillus americanus</name>
    <dbReference type="NCBI Taxonomy" id="1940652"/>
    <lineage>
        <taxon>Eukaryota</taxon>
        <taxon>Fungi</taxon>
        <taxon>Dikarya</taxon>
        <taxon>Ascomycota</taxon>
        <taxon>Pezizomycotina</taxon>
        <taxon>Lecanoromycetes</taxon>
        <taxon>OSLEUM clade</taxon>
        <taxon>Ostropomycetidae</taxon>
        <taxon>Ostropales</taxon>
        <taxon>Graphidaceae</taxon>
        <taxon>Gomphilloideae</taxon>
        <taxon>Gomphillus</taxon>
    </lineage>
</organism>
<reference evidence="4" key="1">
    <citation type="submission" date="2021-03" db="EMBL/GenBank/DDBJ databases">
        <authorList>
            <person name="Tagirdzhanova G."/>
        </authorList>
    </citation>
    <scope>NUCLEOTIDE SEQUENCE</scope>
</reference>
<evidence type="ECO:0000259" key="3">
    <source>
        <dbReference type="Pfam" id="PF12828"/>
    </source>
</evidence>
<evidence type="ECO:0000313" key="4">
    <source>
        <dbReference type="EMBL" id="CAF9910391.1"/>
    </source>
</evidence>
<evidence type="ECO:0000259" key="2">
    <source>
        <dbReference type="Pfam" id="PF12825"/>
    </source>
</evidence>
<feature type="domain" description="PX-associated" evidence="3">
    <location>
        <begin position="3"/>
        <end position="120"/>
    </location>
</feature>
<dbReference type="InterPro" id="IPR047168">
    <property type="entry name" value="LEC1-like"/>
</dbReference>
<dbReference type="InterPro" id="IPR024555">
    <property type="entry name" value="PX-associated"/>
</dbReference>
<dbReference type="Pfam" id="PF12825">
    <property type="entry name" value="DUF3818"/>
    <property type="match status" value="2"/>
</dbReference>
<proteinExistence type="predicted"/>
<dbReference type="PANTHER" id="PTHR47185:SF2">
    <property type="entry name" value="FUNGAL PROTEIN"/>
    <property type="match status" value="1"/>
</dbReference>
<feature type="region of interest" description="Disordered" evidence="1">
    <location>
        <begin position="577"/>
        <end position="612"/>
    </location>
</feature>
<dbReference type="PANTHER" id="PTHR47185">
    <property type="entry name" value="PX DOMAIN-CONTAINING PROTEIN YPR097W"/>
    <property type="match status" value="1"/>
</dbReference>
<protein>
    <recommendedName>
        <fullName evidence="6">Px domain containing protein</fullName>
    </recommendedName>
</protein>
<feature type="domain" description="PX" evidence="2">
    <location>
        <begin position="164"/>
        <end position="353"/>
    </location>
</feature>
<keyword evidence="5" id="KW-1185">Reference proteome</keyword>
<sequence length="647" mass="72137">MTNERLSATEAGALFDILIHHETYTEIRDFRYERAIHEYGPPFQKGQIKPGTPILSTLVNRFLLHLPGLKDVPKEFWSGRVEPLIAALSAANLSESYDKGVLGQRKTCSTAISAFVEYPARGYFGGYAVQDVQRANRQYDLLVGDDVVAAWEDFRQQLVYGNLLDEVFKRIAETDKLDEHPPLTQAAHRFILVNMASIIHYTLIVSPKGQALLSLLESAHKLVPYAVIRQTLKIGNVATMISGMVKIVLAKASIATVTNWLGLSKGADEGQNLVQTIISTVLGWDNNKLKKRVTQIEHIKQGPNKEQLTALRDYASMTQEEQEQYRARSESQSESIVNVILASTSVDNDLSAENHSLALEYVNLMLSIRDREELIHVLCKHHPDLLTPLARDLVTAYEPIIRAVHNAVDLSGTVYDTQNFLDDLIKLSKPRNDKASDLPSVEDYIKLLEKHQSSCHHFLHQAVKNGPEIRKWYKAYGRTILAEFQTEASEANLSINMIQKLNSLFQSLSPPDQTAVRKEVDARRDYLNTLSIASTNRIKALLSHNSSDNAKTAFGPGVYLAHWQNLLDATALTPDQLQGPVRHGRDLDAKKDSRVNVDGKTQSGGSAAATAAVDQKVQSELGLAPDMRKTVALLSGRFWEVLREGRP</sequence>